<dbReference type="PROSITE" id="PS00065">
    <property type="entry name" value="D_2_HYDROXYACID_DH_1"/>
    <property type="match status" value="1"/>
</dbReference>
<reference evidence="4 5" key="1">
    <citation type="submission" date="2024-02" db="EMBL/GenBank/DDBJ databases">
        <title>Discinaceae phylogenomics.</title>
        <authorList>
            <person name="Dirks A.C."/>
            <person name="James T.Y."/>
        </authorList>
    </citation>
    <scope>NUCLEOTIDE SEQUENCE [LARGE SCALE GENOMIC DNA]</scope>
    <source>
        <strain evidence="4 5">ACD0624</strain>
    </source>
</reference>
<dbReference type="Gene3D" id="3.40.50.720">
    <property type="entry name" value="NAD(P)-binding Rossmann-like Domain"/>
    <property type="match status" value="2"/>
</dbReference>
<comment type="caution">
    <text evidence="4">The sequence shown here is derived from an EMBL/GenBank/DDBJ whole genome shotgun (WGS) entry which is preliminary data.</text>
</comment>
<dbReference type="SUPFAM" id="SSF52283">
    <property type="entry name" value="Formate/glycerate dehydrogenase catalytic domain-like"/>
    <property type="match status" value="1"/>
</dbReference>
<organism evidence="4 5">
    <name type="scientific">Discina gigas</name>
    <dbReference type="NCBI Taxonomy" id="1032678"/>
    <lineage>
        <taxon>Eukaryota</taxon>
        <taxon>Fungi</taxon>
        <taxon>Dikarya</taxon>
        <taxon>Ascomycota</taxon>
        <taxon>Pezizomycotina</taxon>
        <taxon>Pezizomycetes</taxon>
        <taxon>Pezizales</taxon>
        <taxon>Discinaceae</taxon>
        <taxon>Discina</taxon>
    </lineage>
</organism>
<keyword evidence="2" id="KW-0520">NAD</keyword>
<evidence type="ECO:0000259" key="3">
    <source>
        <dbReference type="Pfam" id="PF02826"/>
    </source>
</evidence>
<keyword evidence="1" id="KW-0560">Oxidoreductase</keyword>
<dbReference type="InterPro" id="IPR006140">
    <property type="entry name" value="D-isomer_DH_NAD-bd"/>
</dbReference>
<protein>
    <recommendedName>
        <fullName evidence="3">D-isomer specific 2-hydroxyacid dehydrogenase NAD-binding domain-containing protein</fullName>
    </recommendedName>
</protein>
<feature type="domain" description="D-isomer specific 2-hydroxyacid dehydrogenase NAD-binding" evidence="3">
    <location>
        <begin position="127"/>
        <end position="200"/>
    </location>
</feature>
<feature type="domain" description="D-isomer specific 2-hydroxyacid dehydrogenase NAD-binding" evidence="3">
    <location>
        <begin position="227"/>
        <end position="335"/>
    </location>
</feature>
<dbReference type="PANTHER" id="PTHR43333:SF1">
    <property type="entry name" value="D-ISOMER SPECIFIC 2-HYDROXYACID DEHYDROGENASE NAD-BINDING DOMAIN-CONTAINING PROTEIN"/>
    <property type="match status" value="1"/>
</dbReference>
<keyword evidence="5" id="KW-1185">Reference proteome</keyword>
<dbReference type="EMBL" id="JBBBZM010000052">
    <property type="protein sequence ID" value="KAL0636343.1"/>
    <property type="molecule type" value="Genomic_DNA"/>
</dbReference>
<dbReference type="Proteomes" id="UP001447188">
    <property type="component" value="Unassembled WGS sequence"/>
</dbReference>
<evidence type="ECO:0000313" key="4">
    <source>
        <dbReference type="EMBL" id="KAL0636343.1"/>
    </source>
</evidence>
<accession>A0ABR3GK75</accession>
<sequence>MREIEQSSSGSSLSELNETILATRSGPEPAEFGALREQYPKSTFTWYPISGAYVASPQLDELYKKATILLTLDIVPLPAQVPLLKLVQLSSAGYDHILGEQLFKDLDINFATASGVHGPQITEHVFMTLLSLNHHFPLLLSWQRSHNSWHESRLPPMQDLVSQRIGILGYGSIGRQVGRVAQGFGMCIHAYTASARHTADSKRDTGYIVPGTGDPDGVFPNKWFSGTSRAELHEFLGSGLDVLVVALPLTAQTRNLLSTAEFEILSLPRPKTGEGAIVVNISRGAIIDHDALLVALKKEKGGLRGASLDVTEPEPLPEESELWDLENVVLTPHISGNSTSYAERVVGILALNLERIRTGGRFEGFPVNASV</sequence>
<proteinExistence type="predicted"/>
<gene>
    <name evidence="4" type="ORF">Q9L58_004690</name>
</gene>
<dbReference type="InterPro" id="IPR029752">
    <property type="entry name" value="D-isomer_DH_CS1"/>
</dbReference>
<evidence type="ECO:0000256" key="1">
    <source>
        <dbReference type="ARBA" id="ARBA00023002"/>
    </source>
</evidence>
<evidence type="ECO:0000313" key="5">
    <source>
        <dbReference type="Proteomes" id="UP001447188"/>
    </source>
</evidence>
<dbReference type="PANTHER" id="PTHR43333">
    <property type="entry name" value="2-HACID_DH_C DOMAIN-CONTAINING PROTEIN"/>
    <property type="match status" value="1"/>
</dbReference>
<dbReference type="Pfam" id="PF02826">
    <property type="entry name" value="2-Hacid_dh_C"/>
    <property type="match status" value="2"/>
</dbReference>
<evidence type="ECO:0000256" key="2">
    <source>
        <dbReference type="ARBA" id="ARBA00023027"/>
    </source>
</evidence>
<dbReference type="InterPro" id="IPR036291">
    <property type="entry name" value="NAD(P)-bd_dom_sf"/>
</dbReference>
<name>A0ABR3GK75_9PEZI</name>
<dbReference type="SUPFAM" id="SSF51735">
    <property type="entry name" value="NAD(P)-binding Rossmann-fold domains"/>
    <property type="match status" value="1"/>
</dbReference>